<keyword evidence="6 13" id="KW-0418">Kinase</keyword>
<dbReference type="AlphaFoldDB" id="A0A4Z2EXE2"/>
<dbReference type="InterPro" id="IPR011009">
    <property type="entry name" value="Kinase-like_dom_sf"/>
</dbReference>
<dbReference type="Pfam" id="PF07714">
    <property type="entry name" value="PK_Tyr_Ser-Thr"/>
    <property type="match status" value="1"/>
</dbReference>
<evidence type="ECO:0000256" key="7">
    <source>
        <dbReference type="ARBA" id="ARBA00022840"/>
    </source>
</evidence>
<evidence type="ECO:0000256" key="6">
    <source>
        <dbReference type="ARBA" id="ARBA00022777"/>
    </source>
</evidence>
<dbReference type="PANTHER" id="PTHR45807:SF5">
    <property type="entry name" value="TYROSINE-PROTEIN KINASE JAK1"/>
    <property type="match status" value="1"/>
</dbReference>
<keyword evidence="3" id="KW-0808">Transferase</keyword>
<reference evidence="13 14" key="1">
    <citation type="submission" date="2019-03" db="EMBL/GenBank/DDBJ databases">
        <title>First draft genome of Liparis tanakae, snailfish: a comprehensive survey of snailfish specific genes.</title>
        <authorList>
            <person name="Kim W."/>
            <person name="Song I."/>
            <person name="Jeong J.-H."/>
            <person name="Kim D."/>
            <person name="Kim S."/>
            <person name="Ryu S."/>
            <person name="Song J.Y."/>
            <person name="Lee S.K."/>
        </authorList>
    </citation>
    <scope>NUCLEOTIDE SEQUENCE [LARGE SCALE GENOMIC DNA]</scope>
    <source>
        <tissue evidence="13">Muscle</tissue>
    </source>
</reference>
<dbReference type="InterPro" id="IPR051286">
    <property type="entry name" value="JAK"/>
</dbReference>
<dbReference type="Gene3D" id="3.30.200.20">
    <property type="entry name" value="Phosphorylase Kinase, domain 1"/>
    <property type="match status" value="1"/>
</dbReference>
<dbReference type="InterPro" id="IPR020635">
    <property type="entry name" value="Tyr_kinase_cat_dom"/>
</dbReference>
<feature type="domain" description="Protein kinase" evidence="12">
    <location>
        <begin position="50"/>
        <end position="337"/>
    </location>
</feature>
<evidence type="ECO:0000256" key="8">
    <source>
        <dbReference type="ARBA" id="ARBA00022999"/>
    </source>
</evidence>
<dbReference type="OrthoDB" id="1915767at2759"/>
<dbReference type="InterPro" id="IPR017441">
    <property type="entry name" value="Protein_kinase_ATP_BS"/>
</dbReference>
<evidence type="ECO:0000256" key="11">
    <source>
        <dbReference type="PROSITE-ProRule" id="PRU10141"/>
    </source>
</evidence>
<dbReference type="PANTHER" id="PTHR45807">
    <property type="entry name" value="TYROSINE-PROTEIN KINASE HOPSCOTCH"/>
    <property type="match status" value="1"/>
</dbReference>
<dbReference type="GO" id="GO:0005131">
    <property type="term" value="F:growth hormone receptor binding"/>
    <property type="evidence" value="ECO:0007669"/>
    <property type="project" value="TreeGrafter"/>
</dbReference>
<evidence type="ECO:0000256" key="1">
    <source>
        <dbReference type="ARBA" id="ARBA00011903"/>
    </source>
</evidence>
<dbReference type="FunFam" id="1.10.510.10:FF:000114">
    <property type="entry name" value="Tyrosine-protein kinase JAK2"/>
    <property type="match status" value="1"/>
</dbReference>
<dbReference type="InterPro" id="IPR008266">
    <property type="entry name" value="Tyr_kinase_AS"/>
</dbReference>
<keyword evidence="4" id="KW-0677">Repeat</keyword>
<dbReference type="EC" id="2.7.10.2" evidence="1"/>
<keyword evidence="14" id="KW-1185">Reference proteome</keyword>
<dbReference type="SUPFAM" id="SSF56112">
    <property type="entry name" value="Protein kinase-like (PK-like)"/>
    <property type="match status" value="1"/>
</dbReference>
<evidence type="ECO:0000256" key="5">
    <source>
        <dbReference type="ARBA" id="ARBA00022741"/>
    </source>
</evidence>
<evidence type="ECO:0000313" key="13">
    <source>
        <dbReference type="EMBL" id="TNN33241.1"/>
    </source>
</evidence>
<keyword evidence="5 11" id="KW-0547">Nucleotide-binding</keyword>
<dbReference type="GO" id="GO:0060397">
    <property type="term" value="P:growth hormone receptor signaling pathway via JAK-STAT"/>
    <property type="evidence" value="ECO:0007669"/>
    <property type="project" value="TreeGrafter"/>
</dbReference>
<evidence type="ECO:0000256" key="4">
    <source>
        <dbReference type="ARBA" id="ARBA00022737"/>
    </source>
</evidence>
<dbReference type="GO" id="GO:0019221">
    <property type="term" value="P:cytokine-mediated signaling pathway"/>
    <property type="evidence" value="ECO:0007669"/>
    <property type="project" value="TreeGrafter"/>
</dbReference>
<keyword evidence="7 11" id="KW-0067">ATP-binding</keyword>
<dbReference type="GO" id="GO:0007259">
    <property type="term" value="P:cell surface receptor signaling pathway via JAK-STAT"/>
    <property type="evidence" value="ECO:0007669"/>
    <property type="project" value="TreeGrafter"/>
</dbReference>
<dbReference type="FunFam" id="3.30.200.20:FF:000293">
    <property type="entry name" value="Tyrosine-protein kinase"/>
    <property type="match status" value="1"/>
</dbReference>
<comment type="catalytic activity">
    <reaction evidence="10">
        <text>L-tyrosyl-[protein] + ATP = O-phospho-L-tyrosyl-[protein] + ADP + H(+)</text>
        <dbReference type="Rhea" id="RHEA:10596"/>
        <dbReference type="Rhea" id="RHEA-COMP:10136"/>
        <dbReference type="Rhea" id="RHEA-COMP:20101"/>
        <dbReference type="ChEBI" id="CHEBI:15378"/>
        <dbReference type="ChEBI" id="CHEBI:30616"/>
        <dbReference type="ChEBI" id="CHEBI:46858"/>
        <dbReference type="ChEBI" id="CHEBI:61978"/>
        <dbReference type="ChEBI" id="CHEBI:456216"/>
        <dbReference type="EC" id="2.7.10.2"/>
    </reaction>
</comment>
<evidence type="ECO:0000256" key="2">
    <source>
        <dbReference type="ARBA" id="ARBA00022553"/>
    </source>
</evidence>
<dbReference type="GO" id="GO:0005829">
    <property type="term" value="C:cytosol"/>
    <property type="evidence" value="ECO:0007669"/>
    <property type="project" value="TreeGrafter"/>
</dbReference>
<dbReference type="PROSITE" id="PS00109">
    <property type="entry name" value="PROTEIN_KINASE_TYR"/>
    <property type="match status" value="1"/>
</dbReference>
<dbReference type="Gene3D" id="1.10.510.10">
    <property type="entry name" value="Transferase(Phosphotransferase) domain 1"/>
    <property type="match status" value="1"/>
</dbReference>
<sequence length="337" mass="39018">MTHCMTYDPKKRPFFRAIVRDIDMLEEKNPSIQPQPTPEVDPTMFEKRFLKKIRDLGEGHFGKVELCRYDPRGDKTGELVAVKSLKPSNRDGQSNNLSCEINILKELYHENIVKYKGICQEEGGQAIKLIMEYLPLGSLKDYLPRNKSRTGLSTLLSYSVQICKGMDYLGSHKYIHRDLAARNVLVENERTVKIGDFGLTKSIKNNEGYYTVKDENESPVYWYAPECLTHCKFYLASDVWSFGVTMYELITYCDSDKTPMMLFGDIIGKSHGQMTIIRLVEALTEGKRLPRPEACPEAVYQLMRRCWEKAPDLRITFERLVEELTKMQLQFQTQNHL</sequence>
<dbReference type="Proteomes" id="UP000314294">
    <property type="component" value="Unassembled WGS sequence"/>
</dbReference>
<dbReference type="GO" id="GO:0035556">
    <property type="term" value="P:intracellular signal transduction"/>
    <property type="evidence" value="ECO:0007669"/>
    <property type="project" value="TreeGrafter"/>
</dbReference>
<dbReference type="GO" id="GO:0004715">
    <property type="term" value="F:non-membrane spanning protein tyrosine kinase activity"/>
    <property type="evidence" value="ECO:0007669"/>
    <property type="project" value="UniProtKB-EC"/>
</dbReference>
<name>A0A4Z2EXE2_9TELE</name>
<dbReference type="PRINTS" id="PR00109">
    <property type="entry name" value="TYRKINASE"/>
</dbReference>
<organism evidence="13 14">
    <name type="scientific">Liparis tanakae</name>
    <name type="common">Tanaka's snailfish</name>
    <dbReference type="NCBI Taxonomy" id="230148"/>
    <lineage>
        <taxon>Eukaryota</taxon>
        <taxon>Metazoa</taxon>
        <taxon>Chordata</taxon>
        <taxon>Craniata</taxon>
        <taxon>Vertebrata</taxon>
        <taxon>Euteleostomi</taxon>
        <taxon>Actinopterygii</taxon>
        <taxon>Neopterygii</taxon>
        <taxon>Teleostei</taxon>
        <taxon>Neoteleostei</taxon>
        <taxon>Acanthomorphata</taxon>
        <taxon>Eupercaria</taxon>
        <taxon>Perciformes</taxon>
        <taxon>Cottioidei</taxon>
        <taxon>Cottales</taxon>
        <taxon>Liparidae</taxon>
        <taxon>Liparis</taxon>
    </lineage>
</organism>
<protein>
    <recommendedName>
        <fullName evidence="1">non-specific protein-tyrosine kinase</fullName>
        <ecNumber evidence="1">2.7.10.2</ecNumber>
    </recommendedName>
</protein>
<accession>A0A4Z2EXE2</accession>
<dbReference type="GO" id="GO:0005524">
    <property type="term" value="F:ATP binding"/>
    <property type="evidence" value="ECO:0007669"/>
    <property type="project" value="UniProtKB-UniRule"/>
</dbReference>
<keyword evidence="8" id="KW-0727">SH2 domain</keyword>
<dbReference type="InterPro" id="IPR001245">
    <property type="entry name" value="Ser-Thr/Tyr_kinase_cat_dom"/>
</dbReference>
<gene>
    <name evidence="13" type="primary">jak1_1</name>
    <name evidence="13" type="ORF">EYF80_056594</name>
</gene>
<dbReference type="PROSITE" id="PS00107">
    <property type="entry name" value="PROTEIN_KINASE_ATP"/>
    <property type="match status" value="1"/>
</dbReference>
<evidence type="ECO:0000256" key="10">
    <source>
        <dbReference type="ARBA" id="ARBA00051245"/>
    </source>
</evidence>
<dbReference type="PROSITE" id="PS50011">
    <property type="entry name" value="PROTEIN_KINASE_DOM"/>
    <property type="match status" value="1"/>
</dbReference>
<dbReference type="InterPro" id="IPR000719">
    <property type="entry name" value="Prot_kinase_dom"/>
</dbReference>
<feature type="binding site" evidence="11">
    <location>
        <position position="83"/>
    </location>
    <ligand>
        <name>ATP</name>
        <dbReference type="ChEBI" id="CHEBI:30616"/>
    </ligand>
</feature>
<dbReference type="EMBL" id="SRLO01002301">
    <property type="protein sequence ID" value="TNN33241.1"/>
    <property type="molecule type" value="Genomic_DNA"/>
</dbReference>
<dbReference type="GO" id="GO:0030154">
    <property type="term" value="P:cell differentiation"/>
    <property type="evidence" value="ECO:0007669"/>
    <property type="project" value="TreeGrafter"/>
</dbReference>
<keyword evidence="2" id="KW-0597">Phosphoprotein</keyword>
<dbReference type="SMART" id="SM00219">
    <property type="entry name" value="TyrKc"/>
    <property type="match status" value="1"/>
</dbReference>
<evidence type="ECO:0000313" key="14">
    <source>
        <dbReference type="Proteomes" id="UP000314294"/>
    </source>
</evidence>
<proteinExistence type="predicted"/>
<keyword evidence="9" id="KW-0829">Tyrosine-protein kinase</keyword>
<evidence type="ECO:0000259" key="12">
    <source>
        <dbReference type="PROSITE" id="PS50011"/>
    </source>
</evidence>
<comment type="caution">
    <text evidence="13">The sequence shown here is derived from an EMBL/GenBank/DDBJ whole genome shotgun (WGS) entry which is preliminary data.</text>
</comment>
<evidence type="ECO:0000256" key="3">
    <source>
        <dbReference type="ARBA" id="ARBA00022679"/>
    </source>
</evidence>
<evidence type="ECO:0000256" key="9">
    <source>
        <dbReference type="ARBA" id="ARBA00023137"/>
    </source>
</evidence>